<gene>
    <name evidence="2" type="ORF">FYJ84_06260</name>
</gene>
<dbReference type="AlphaFoldDB" id="A0A6I2UFF8"/>
<dbReference type="Gene3D" id="3.20.20.70">
    <property type="entry name" value="Aldolase class I"/>
    <property type="match status" value="1"/>
</dbReference>
<dbReference type="InterPro" id="IPR013785">
    <property type="entry name" value="Aldolase_TIM"/>
</dbReference>
<accession>A0A6I2UFF8</accession>
<dbReference type="SUPFAM" id="SSF51569">
    <property type="entry name" value="Aldolase"/>
    <property type="match status" value="1"/>
</dbReference>
<evidence type="ECO:0000259" key="1">
    <source>
        <dbReference type="Pfam" id="PF00682"/>
    </source>
</evidence>
<reference evidence="2 3" key="1">
    <citation type="submission" date="2019-08" db="EMBL/GenBank/DDBJ databases">
        <title>In-depth cultivation of the pig gut microbiome towards novel bacterial diversity and tailored functional studies.</title>
        <authorList>
            <person name="Wylensek D."/>
            <person name="Hitch T.C.A."/>
            <person name="Clavel T."/>
        </authorList>
    </citation>
    <scope>NUCLEOTIDE SEQUENCE [LARGE SCALE GENOMIC DNA]</scope>
    <source>
        <strain evidence="2 3">WCA-693-APC-5D-A</strain>
    </source>
</reference>
<feature type="domain" description="Pyruvate carboxyltransferase" evidence="1">
    <location>
        <begin position="5"/>
        <end position="253"/>
    </location>
</feature>
<keyword evidence="3" id="KW-1185">Reference proteome</keyword>
<evidence type="ECO:0000313" key="3">
    <source>
        <dbReference type="Proteomes" id="UP000433181"/>
    </source>
</evidence>
<dbReference type="GeneID" id="96778517"/>
<dbReference type="Pfam" id="PF00682">
    <property type="entry name" value="HMGL-like"/>
    <property type="match status" value="1"/>
</dbReference>
<name>A0A6I2UFF8_9FIRM</name>
<sequence length="531" mass="60738">MINRQLLDCTLRDGGYINDWEFGHANIIEIFERLVSSGVEYIEIGFLDQRREFDINRTIMPDTQSANTIFAGVDKGNAVVLGMIDYGTCDIKNLQPCEETFIDGIRVIFKEHLRDEALAFCAEVQKLGYKVFAQMVSVTTYTDEALKEYAECCNKIKPFATSMVDTYGLLDEEHLMHIYSILDKYLDADIKEGYHAHNNFQLGFANAKTFLSSDSKRDILADGTLYGMGKSAGNAPLELLMMFMNEKLGGKYDITQALEAIDNVIMDIYRKQYWGYNSFFFLASSTKCHPNYVSYLMNKRTLSVKQIDEILLSIASEKKLMYDAKYAEKVYLDYQNIKCDDNAEILKLREVFANRKILLLGPGKNISLQQKAVMSHILENSPITIAVNYIPADIHVEYIFLTKTKRYNQLIKDMLRSSNKAAKIIATSNVTKTAGKFDYVLNYGSLIDTNTEIVDNSLVMLLKFLLRIDVNSVSLAGFDGYSKVDDNYFDISREYSFVKEKADYFNTYVRNFLVSKKSEIQVEFITESCYE</sequence>
<organism evidence="2 3">
    <name type="scientific">Anaerovibrio slackiae</name>
    <dbReference type="NCBI Taxonomy" id="2652309"/>
    <lineage>
        <taxon>Bacteria</taxon>
        <taxon>Bacillati</taxon>
        <taxon>Bacillota</taxon>
        <taxon>Negativicutes</taxon>
        <taxon>Selenomonadales</taxon>
        <taxon>Selenomonadaceae</taxon>
        <taxon>Anaerovibrio</taxon>
    </lineage>
</organism>
<keyword evidence="2" id="KW-0456">Lyase</keyword>
<comment type="caution">
    <text evidence="2">The sequence shown here is derived from an EMBL/GenBank/DDBJ whole genome shotgun (WGS) entry which is preliminary data.</text>
</comment>
<dbReference type="Proteomes" id="UP000433181">
    <property type="component" value="Unassembled WGS sequence"/>
</dbReference>
<dbReference type="EMBL" id="VUNR01000009">
    <property type="protein sequence ID" value="MSU08585.1"/>
    <property type="molecule type" value="Genomic_DNA"/>
</dbReference>
<protein>
    <submittedName>
        <fullName evidence="2">3-hydroxy-3-methylglutaryl-CoA lyase</fullName>
    </submittedName>
</protein>
<dbReference type="GO" id="GO:0016829">
    <property type="term" value="F:lyase activity"/>
    <property type="evidence" value="ECO:0007669"/>
    <property type="project" value="UniProtKB-KW"/>
</dbReference>
<proteinExistence type="predicted"/>
<dbReference type="InterPro" id="IPR000891">
    <property type="entry name" value="PYR_CT"/>
</dbReference>
<dbReference type="CDD" id="cd07944">
    <property type="entry name" value="DRE_TIM_HOA_like"/>
    <property type="match status" value="1"/>
</dbReference>
<dbReference type="RefSeq" id="WP_328596345.1">
    <property type="nucleotide sequence ID" value="NZ_VUNR01000009.1"/>
</dbReference>
<evidence type="ECO:0000313" key="2">
    <source>
        <dbReference type="EMBL" id="MSU08585.1"/>
    </source>
</evidence>